<dbReference type="EMBL" id="ML995941">
    <property type="protein sequence ID" value="KAF2764085.1"/>
    <property type="molecule type" value="Genomic_DNA"/>
</dbReference>
<protein>
    <submittedName>
        <fullName evidence="2">Uncharacterized protein</fullName>
    </submittedName>
</protein>
<evidence type="ECO:0000256" key="1">
    <source>
        <dbReference type="SAM" id="MobiDB-lite"/>
    </source>
</evidence>
<feature type="region of interest" description="Disordered" evidence="1">
    <location>
        <begin position="177"/>
        <end position="211"/>
    </location>
</feature>
<evidence type="ECO:0000313" key="3">
    <source>
        <dbReference type="Proteomes" id="UP000799436"/>
    </source>
</evidence>
<feature type="region of interest" description="Disordered" evidence="1">
    <location>
        <begin position="239"/>
        <end position="262"/>
    </location>
</feature>
<dbReference type="AlphaFoldDB" id="A0A6G1KTZ5"/>
<reference evidence="2" key="1">
    <citation type="journal article" date="2020" name="Stud. Mycol.">
        <title>101 Dothideomycetes genomes: a test case for predicting lifestyles and emergence of pathogens.</title>
        <authorList>
            <person name="Haridas S."/>
            <person name="Albert R."/>
            <person name="Binder M."/>
            <person name="Bloem J."/>
            <person name="Labutti K."/>
            <person name="Salamov A."/>
            <person name="Andreopoulos B."/>
            <person name="Baker S."/>
            <person name="Barry K."/>
            <person name="Bills G."/>
            <person name="Bluhm B."/>
            <person name="Cannon C."/>
            <person name="Castanera R."/>
            <person name="Culley D."/>
            <person name="Daum C."/>
            <person name="Ezra D."/>
            <person name="Gonzalez J."/>
            <person name="Henrissat B."/>
            <person name="Kuo A."/>
            <person name="Liang C."/>
            <person name="Lipzen A."/>
            <person name="Lutzoni F."/>
            <person name="Magnuson J."/>
            <person name="Mondo S."/>
            <person name="Nolan M."/>
            <person name="Ohm R."/>
            <person name="Pangilinan J."/>
            <person name="Park H.-J."/>
            <person name="Ramirez L."/>
            <person name="Alfaro M."/>
            <person name="Sun H."/>
            <person name="Tritt A."/>
            <person name="Yoshinaga Y."/>
            <person name="Zwiers L.-H."/>
            <person name="Turgeon B."/>
            <person name="Goodwin S."/>
            <person name="Spatafora J."/>
            <person name="Crous P."/>
            <person name="Grigoriev I."/>
        </authorList>
    </citation>
    <scope>NUCLEOTIDE SEQUENCE</scope>
    <source>
        <strain evidence="2">CBS 116005</strain>
    </source>
</reference>
<organism evidence="2 3">
    <name type="scientific">Teratosphaeria nubilosa</name>
    <dbReference type="NCBI Taxonomy" id="161662"/>
    <lineage>
        <taxon>Eukaryota</taxon>
        <taxon>Fungi</taxon>
        <taxon>Dikarya</taxon>
        <taxon>Ascomycota</taxon>
        <taxon>Pezizomycotina</taxon>
        <taxon>Dothideomycetes</taxon>
        <taxon>Dothideomycetidae</taxon>
        <taxon>Mycosphaerellales</taxon>
        <taxon>Teratosphaeriaceae</taxon>
        <taxon>Teratosphaeria</taxon>
    </lineage>
</organism>
<proteinExistence type="predicted"/>
<keyword evidence="3" id="KW-1185">Reference proteome</keyword>
<sequence length="262" mass="29096">MQAERALKSVSACSGVFNTNGRGSCEKVHAFVAVSLDLLRDRLKCSVVSRLAHDGPGREYQTEHLREREPHAFLPLLLLLSTQHLLKLPTTFFNRPIHSSLASTSPKSENHLLALFPFPSRQEMYSQTIDPVQKSPNHIMQTPRTTLDFTPQSGDVFIMLSLLRLISIMATTKLQEEDLERACDTPSHPPSPRSGVSQPRPRVSPPGDASPRLWELAPISVQVVGWRCWDREPSVAYREEEAGNPYSTGASMSGVGFGSARR</sequence>
<evidence type="ECO:0000313" key="2">
    <source>
        <dbReference type="EMBL" id="KAF2764085.1"/>
    </source>
</evidence>
<accession>A0A6G1KTZ5</accession>
<name>A0A6G1KTZ5_9PEZI</name>
<gene>
    <name evidence="2" type="ORF">EJ03DRAFT_42040</name>
</gene>
<dbReference type="Proteomes" id="UP000799436">
    <property type="component" value="Unassembled WGS sequence"/>
</dbReference>